<sequence length="229" mass="26210">MDEFLKLLRNKQHNDQVAKSLAQDGIRWKFNPPAAPHFGGLWEAGVKSVKFHLKRVMGNEHFNYEEMITVLHKIEACLNSRPLSPMSTDPSDLNALTPGHFLVGDSLVAIPGESLTGVPMNRLDRWQLLQQTVQHFWKRWSGEYLTRLQQRPKWWTPKADVVEGILVLIKDNNLPPQKWKLARVVQLHPGPDGHTRVVTLKTLDGELKRPITKLSLLPLESEEKTEDTL</sequence>
<dbReference type="AlphaFoldDB" id="A0A8J2P549"/>
<evidence type="ECO:0000259" key="1">
    <source>
        <dbReference type="Pfam" id="PF18701"/>
    </source>
</evidence>
<proteinExistence type="predicted"/>
<dbReference type="InterPro" id="IPR040676">
    <property type="entry name" value="DUF5641"/>
</dbReference>
<reference evidence="2" key="1">
    <citation type="submission" date="2021-06" db="EMBL/GenBank/DDBJ databases">
        <authorList>
            <person name="Hodson N. C."/>
            <person name="Mongue J. A."/>
            <person name="Jaron S. K."/>
        </authorList>
    </citation>
    <scope>NUCLEOTIDE SEQUENCE</scope>
</reference>
<dbReference type="PANTHER" id="PTHR47331:SF1">
    <property type="entry name" value="GAG-LIKE PROTEIN"/>
    <property type="match status" value="1"/>
</dbReference>
<evidence type="ECO:0000313" key="3">
    <source>
        <dbReference type="Proteomes" id="UP000708208"/>
    </source>
</evidence>
<protein>
    <recommendedName>
        <fullName evidence="1">DUF5641 domain-containing protein</fullName>
    </recommendedName>
</protein>
<dbReference type="Pfam" id="PF18701">
    <property type="entry name" value="DUF5641"/>
    <property type="match status" value="1"/>
</dbReference>
<dbReference type="OrthoDB" id="5984724at2759"/>
<comment type="caution">
    <text evidence="2">The sequence shown here is derived from an EMBL/GenBank/DDBJ whole genome shotgun (WGS) entry which is preliminary data.</text>
</comment>
<keyword evidence="3" id="KW-1185">Reference proteome</keyword>
<accession>A0A8J2P549</accession>
<dbReference type="PANTHER" id="PTHR47331">
    <property type="entry name" value="PHD-TYPE DOMAIN-CONTAINING PROTEIN"/>
    <property type="match status" value="1"/>
</dbReference>
<name>A0A8J2P549_9HEXA</name>
<gene>
    <name evidence="2" type="ORF">AFUS01_LOCUS13745</name>
</gene>
<evidence type="ECO:0000313" key="2">
    <source>
        <dbReference type="EMBL" id="CAG7724745.1"/>
    </source>
</evidence>
<feature type="domain" description="DUF5641" evidence="1">
    <location>
        <begin position="124"/>
        <end position="217"/>
    </location>
</feature>
<dbReference type="Proteomes" id="UP000708208">
    <property type="component" value="Unassembled WGS sequence"/>
</dbReference>
<organism evidence="2 3">
    <name type="scientific">Allacma fusca</name>
    <dbReference type="NCBI Taxonomy" id="39272"/>
    <lineage>
        <taxon>Eukaryota</taxon>
        <taxon>Metazoa</taxon>
        <taxon>Ecdysozoa</taxon>
        <taxon>Arthropoda</taxon>
        <taxon>Hexapoda</taxon>
        <taxon>Collembola</taxon>
        <taxon>Symphypleona</taxon>
        <taxon>Sminthuridae</taxon>
        <taxon>Allacma</taxon>
    </lineage>
</organism>
<dbReference type="EMBL" id="CAJVCH010113312">
    <property type="protein sequence ID" value="CAG7724745.1"/>
    <property type="molecule type" value="Genomic_DNA"/>
</dbReference>